<dbReference type="InterPro" id="IPR009057">
    <property type="entry name" value="Homeodomain-like_sf"/>
</dbReference>
<dbReference type="GO" id="GO:0003677">
    <property type="term" value="F:DNA binding"/>
    <property type="evidence" value="ECO:0007669"/>
    <property type="project" value="UniProtKB-KW"/>
</dbReference>
<dbReference type="Proteomes" id="UP000006727">
    <property type="component" value="Chromosome 15"/>
</dbReference>
<dbReference type="InterPro" id="IPR017930">
    <property type="entry name" value="Myb_dom"/>
</dbReference>
<dbReference type="PROSITE" id="PS51294">
    <property type="entry name" value="HTH_MYB"/>
    <property type="match status" value="1"/>
</dbReference>
<name>A0A2K1JE79_PHYPA</name>
<dbReference type="OrthoDB" id="118550at2759"/>
<reference evidence="10 12" key="1">
    <citation type="journal article" date="2008" name="Science">
        <title>The Physcomitrella genome reveals evolutionary insights into the conquest of land by plants.</title>
        <authorList>
            <person name="Rensing S."/>
            <person name="Lang D."/>
            <person name="Zimmer A."/>
            <person name="Terry A."/>
            <person name="Salamov A."/>
            <person name="Shapiro H."/>
            <person name="Nishiyama T."/>
            <person name="Perroud P.-F."/>
            <person name="Lindquist E."/>
            <person name="Kamisugi Y."/>
            <person name="Tanahashi T."/>
            <person name="Sakakibara K."/>
            <person name="Fujita T."/>
            <person name="Oishi K."/>
            <person name="Shin-I T."/>
            <person name="Kuroki Y."/>
            <person name="Toyoda A."/>
            <person name="Suzuki Y."/>
            <person name="Hashimoto A."/>
            <person name="Yamaguchi K."/>
            <person name="Sugano A."/>
            <person name="Kohara Y."/>
            <person name="Fujiyama A."/>
            <person name="Anterola A."/>
            <person name="Aoki S."/>
            <person name="Ashton N."/>
            <person name="Barbazuk W.B."/>
            <person name="Barker E."/>
            <person name="Bennetzen J."/>
            <person name="Bezanilla M."/>
            <person name="Blankenship R."/>
            <person name="Cho S.H."/>
            <person name="Dutcher S."/>
            <person name="Estelle M."/>
            <person name="Fawcett J.A."/>
            <person name="Gundlach H."/>
            <person name="Hanada K."/>
            <person name="Heyl A."/>
            <person name="Hicks K.A."/>
            <person name="Hugh J."/>
            <person name="Lohr M."/>
            <person name="Mayer K."/>
            <person name="Melkozernov A."/>
            <person name="Murata T."/>
            <person name="Nelson D."/>
            <person name="Pils B."/>
            <person name="Prigge M."/>
            <person name="Reiss B."/>
            <person name="Renner T."/>
            <person name="Rombauts S."/>
            <person name="Rushton P."/>
            <person name="Sanderfoot A."/>
            <person name="Schween G."/>
            <person name="Shiu S.-H."/>
            <person name="Stueber K."/>
            <person name="Theodoulou F.L."/>
            <person name="Tu H."/>
            <person name="Van de Peer Y."/>
            <person name="Verrier P.J."/>
            <person name="Waters E."/>
            <person name="Wood A."/>
            <person name="Yang L."/>
            <person name="Cove D."/>
            <person name="Cuming A."/>
            <person name="Hasebe M."/>
            <person name="Lucas S."/>
            <person name="Mishler D.B."/>
            <person name="Reski R."/>
            <person name="Grigoriev I."/>
            <person name="Quatrano R.S."/>
            <person name="Boore J.L."/>
        </authorList>
    </citation>
    <scope>NUCLEOTIDE SEQUENCE [LARGE SCALE GENOMIC DNA]</scope>
    <source>
        <strain evidence="11 12">cv. Gransden 2004</strain>
    </source>
</reference>
<reference evidence="11" key="3">
    <citation type="submission" date="2020-12" db="UniProtKB">
        <authorList>
            <consortium name="EnsemblPlants"/>
        </authorList>
    </citation>
    <scope>IDENTIFICATION</scope>
</reference>
<dbReference type="Gramene" id="Pp3c15_23110V3.1">
    <property type="protein sequence ID" value="Pp3c15_23110V3.1"/>
    <property type="gene ID" value="Pp3c15_23110"/>
</dbReference>
<dbReference type="SUPFAM" id="SSF46689">
    <property type="entry name" value="Homeodomain-like"/>
    <property type="match status" value="1"/>
</dbReference>
<evidence type="ECO:0000256" key="6">
    <source>
        <dbReference type="SAM" id="MobiDB-lite"/>
    </source>
</evidence>
<dbReference type="EnsemblPlants" id="Pp3c15_23110V3.2">
    <property type="protein sequence ID" value="Pp3c15_23110V3.2"/>
    <property type="gene ID" value="Pp3c15_23110"/>
</dbReference>
<feature type="domain" description="Myb-like" evidence="7">
    <location>
        <begin position="86"/>
        <end position="138"/>
    </location>
</feature>
<dbReference type="CDD" id="cd00167">
    <property type="entry name" value="SANT"/>
    <property type="match status" value="1"/>
</dbReference>
<gene>
    <name evidence="11" type="primary">LOC112292572</name>
    <name evidence="10" type="ORF">PHYPA_020123</name>
</gene>
<dbReference type="GO" id="GO:0006355">
    <property type="term" value="P:regulation of DNA-templated transcription"/>
    <property type="evidence" value="ECO:0007669"/>
    <property type="project" value="UniProtKB-ARBA"/>
</dbReference>
<feature type="region of interest" description="Disordered" evidence="6">
    <location>
        <begin position="49"/>
        <end position="92"/>
    </location>
</feature>
<dbReference type="Pfam" id="PF00249">
    <property type="entry name" value="Myb_DNA-binding"/>
    <property type="match status" value="1"/>
</dbReference>
<dbReference type="PROSITE" id="PS50090">
    <property type="entry name" value="MYB_LIKE"/>
    <property type="match status" value="1"/>
</dbReference>
<feature type="domain" description="HTH myb-type" evidence="9">
    <location>
        <begin position="86"/>
        <end position="142"/>
    </location>
</feature>
<dbReference type="RefSeq" id="XP_024396943.1">
    <property type="nucleotide sequence ID" value="XM_024541175.2"/>
</dbReference>
<evidence type="ECO:0000256" key="5">
    <source>
        <dbReference type="ARBA" id="ARBA00023242"/>
    </source>
</evidence>
<dbReference type="EMBL" id="ABEU02000015">
    <property type="protein sequence ID" value="PNR39843.1"/>
    <property type="molecule type" value="Genomic_DNA"/>
</dbReference>
<accession>A0A2K1JE79</accession>
<evidence type="ECO:0000313" key="10">
    <source>
        <dbReference type="EMBL" id="PNR39843.1"/>
    </source>
</evidence>
<protein>
    <submittedName>
        <fullName evidence="10 11">Uncharacterized protein</fullName>
    </submittedName>
</protein>
<dbReference type="NCBIfam" id="TIGR01557">
    <property type="entry name" value="myb_SHAQKYF"/>
    <property type="match status" value="1"/>
</dbReference>
<evidence type="ECO:0000259" key="9">
    <source>
        <dbReference type="PROSITE" id="PS51294"/>
    </source>
</evidence>
<evidence type="ECO:0000259" key="7">
    <source>
        <dbReference type="PROSITE" id="PS50090"/>
    </source>
</evidence>
<dbReference type="SMART" id="SM00717">
    <property type="entry name" value="SANT"/>
    <property type="match status" value="1"/>
</dbReference>
<feature type="compositionally biased region" description="Low complexity" evidence="6">
    <location>
        <begin position="313"/>
        <end position="330"/>
    </location>
</feature>
<evidence type="ECO:0000259" key="8">
    <source>
        <dbReference type="PROSITE" id="PS51293"/>
    </source>
</evidence>
<proteinExistence type="predicted"/>
<feature type="region of interest" description="Disordered" evidence="6">
    <location>
        <begin position="307"/>
        <end position="343"/>
    </location>
</feature>
<dbReference type="Gramene" id="Pp3c15_23110V3.2">
    <property type="protein sequence ID" value="Pp3c15_23110V3.2"/>
    <property type="gene ID" value="Pp3c15_23110"/>
</dbReference>
<reference evidence="10 12" key="2">
    <citation type="journal article" date="2018" name="Plant J.">
        <title>The Physcomitrella patens chromosome-scale assembly reveals moss genome structure and evolution.</title>
        <authorList>
            <person name="Lang D."/>
            <person name="Ullrich K.K."/>
            <person name="Murat F."/>
            <person name="Fuchs J."/>
            <person name="Jenkins J."/>
            <person name="Haas F.B."/>
            <person name="Piednoel M."/>
            <person name="Gundlach H."/>
            <person name="Van Bel M."/>
            <person name="Meyberg R."/>
            <person name="Vives C."/>
            <person name="Morata J."/>
            <person name="Symeonidi A."/>
            <person name="Hiss M."/>
            <person name="Muchero W."/>
            <person name="Kamisugi Y."/>
            <person name="Saleh O."/>
            <person name="Blanc G."/>
            <person name="Decker E.L."/>
            <person name="van Gessel N."/>
            <person name="Grimwood J."/>
            <person name="Hayes R.D."/>
            <person name="Graham S.W."/>
            <person name="Gunter L.E."/>
            <person name="McDaniel S.F."/>
            <person name="Hoernstein S.N.W."/>
            <person name="Larsson A."/>
            <person name="Li F.W."/>
            <person name="Perroud P.F."/>
            <person name="Phillips J."/>
            <person name="Ranjan P."/>
            <person name="Rokshar D.S."/>
            <person name="Rothfels C.J."/>
            <person name="Schneider L."/>
            <person name="Shu S."/>
            <person name="Stevenson D.W."/>
            <person name="Thummler F."/>
            <person name="Tillich M."/>
            <person name="Villarreal Aguilar J.C."/>
            <person name="Widiez T."/>
            <person name="Wong G.K."/>
            <person name="Wymore A."/>
            <person name="Zhang Y."/>
            <person name="Zimmer A.D."/>
            <person name="Quatrano R.S."/>
            <person name="Mayer K.F.X."/>
            <person name="Goodstein D."/>
            <person name="Casacuberta J.M."/>
            <person name="Vandepoele K."/>
            <person name="Reski R."/>
            <person name="Cuming A.C."/>
            <person name="Tuskan G.A."/>
            <person name="Maumus F."/>
            <person name="Salse J."/>
            <person name="Schmutz J."/>
            <person name="Rensing S.A."/>
        </authorList>
    </citation>
    <scope>NUCLEOTIDE SEQUENCE [LARGE SCALE GENOMIC DNA]</scope>
    <source>
        <strain evidence="11 12">cv. Gransden 2004</strain>
    </source>
</reference>
<dbReference type="PANTHER" id="PTHR44191:SF62">
    <property type="entry name" value="OS04G0341900 PROTEIN"/>
    <property type="match status" value="1"/>
</dbReference>
<evidence type="ECO:0000313" key="11">
    <source>
        <dbReference type="EnsemblPlants" id="Pp3c15_23110V3.1"/>
    </source>
</evidence>
<evidence type="ECO:0000256" key="2">
    <source>
        <dbReference type="ARBA" id="ARBA00023015"/>
    </source>
</evidence>
<keyword evidence="3" id="KW-0238">DNA-binding</keyword>
<dbReference type="FunFam" id="1.10.10.60:FF:000009">
    <property type="entry name" value="transcription factor MYB1R1"/>
    <property type="match status" value="1"/>
</dbReference>
<dbReference type="InterPro" id="IPR052245">
    <property type="entry name" value="Plant_Stress_Dev_TF"/>
</dbReference>
<evidence type="ECO:0000256" key="1">
    <source>
        <dbReference type="ARBA" id="ARBA00004123"/>
    </source>
</evidence>
<keyword evidence="4" id="KW-0804">Transcription</keyword>
<dbReference type="GeneID" id="112292572"/>
<dbReference type="Gene3D" id="1.10.10.60">
    <property type="entry name" value="Homeodomain-like"/>
    <property type="match status" value="1"/>
</dbReference>
<evidence type="ECO:0000313" key="12">
    <source>
        <dbReference type="Proteomes" id="UP000006727"/>
    </source>
</evidence>
<keyword evidence="12" id="KW-1185">Reference proteome</keyword>
<keyword evidence="2" id="KW-0805">Transcription regulation</keyword>
<comment type="subcellular location">
    <subcellularLocation>
        <location evidence="1">Nucleus</location>
    </subcellularLocation>
</comment>
<keyword evidence="5" id="KW-0539">Nucleus</keyword>
<dbReference type="InterPro" id="IPR017884">
    <property type="entry name" value="SANT_dom"/>
</dbReference>
<dbReference type="PROSITE" id="PS51293">
    <property type="entry name" value="SANT"/>
    <property type="match status" value="1"/>
</dbReference>
<dbReference type="AlphaFoldDB" id="A0A2K1JE79"/>
<dbReference type="InterPro" id="IPR006447">
    <property type="entry name" value="Myb_dom_plants"/>
</dbReference>
<dbReference type="InterPro" id="IPR001005">
    <property type="entry name" value="SANT/Myb"/>
</dbReference>
<dbReference type="GO" id="GO:0009739">
    <property type="term" value="P:response to gibberellin"/>
    <property type="evidence" value="ECO:0000318"/>
    <property type="project" value="GO_Central"/>
</dbReference>
<dbReference type="EnsemblPlants" id="Pp3c15_23110V3.1">
    <property type="protein sequence ID" value="Pp3c15_23110V3.1"/>
    <property type="gene ID" value="Pp3c15_23110"/>
</dbReference>
<sequence length="418" mass="43608">MSRRCSHCNLNGHNSRTCSDRGVRLFGVRLTDSVSSMNMRKSVSMNNLSHYTSAHNPPSPPEHSESGAAPDGYVSDGLVQTSNNARERKKGVPWTEDEHRLFLLGLQKLGKGDWRGISRNFVTTRTPTQVASHAQKYFIRQSNMNKRKRRSSLFDIVSTSGVPSIAEESTCMGDEEQTNPLHQLSLGQNRMYPSGVLYEPSSVAGYGVSVGGFAVPKHMSPPMALPLMSVGNAMGMGADGVTEVVGMGYKVEHLARSGMEGAGMSYGMERSGMERGGAGVAVAAGAGLSLGGSAGAGRIPYSFTSSGGGGVGSVSTAQAPGQGQAQQGSSSRGGGSYGANPAIVRPTAKVGGASSAATKMEEDGRDIAQLRLGLSPPEPSQLTAKLLEAPSRHSSAFHVNTSFDGSSIQQGVNAISVV</sequence>
<dbReference type="GO" id="GO:0009723">
    <property type="term" value="P:response to ethylene"/>
    <property type="evidence" value="ECO:0000318"/>
    <property type="project" value="GO_Central"/>
</dbReference>
<dbReference type="GO" id="GO:0005634">
    <property type="term" value="C:nucleus"/>
    <property type="evidence" value="ECO:0007669"/>
    <property type="project" value="UniProtKB-SubCell"/>
</dbReference>
<dbReference type="PANTHER" id="PTHR44191">
    <property type="entry name" value="TRANSCRIPTION FACTOR KUA1"/>
    <property type="match status" value="1"/>
</dbReference>
<organism evidence="10">
    <name type="scientific">Physcomitrium patens</name>
    <name type="common">Spreading-leaved earth moss</name>
    <name type="synonym">Physcomitrella patens</name>
    <dbReference type="NCBI Taxonomy" id="3218"/>
    <lineage>
        <taxon>Eukaryota</taxon>
        <taxon>Viridiplantae</taxon>
        <taxon>Streptophyta</taxon>
        <taxon>Embryophyta</taxon>
        <taxon>Bryophyta</taxon>
        <taxon>Bryophytina</taxon>
        <taxon>Bryopsida</taxon>
        <taxon>Funariidae</taxon>
        <taxon>Funariales</taxon>
        <taxon>Funariaceae</taxon>
        <taxon>Physcomitrium</taxon>
    </lineage>
</organism>
<evidence type="ECO:0000256" key="4">
    <source>
        <dbReference type="ARBA" id="ARBA00023163"/>
    </source>
</evidence>
<dbReference type="PaxDb" id="3218-PP1S66_90V6.1"/>
<dbReference type="STRING" id="3218.A0A2K1JE79"/>
<evidence type="ECO:0000256" key="3">
    <source>
        <dbReference type="ARBA" id="ARBA00023125"/>
    </source>
</evidence>
<feature type="domain" description="SANT" evidence="8">
    <location>
        <begin position="94"/>
        <end position="142"/>
    </location>
</feature>